<dbReference type="PROSITE" id="PS51420">
    <property type="entry name" value="RHO"/>
    <property type="match status" value="1"/>
</dbReference>
<accession>A0A8T2Y9R6</accession>
<dbReference type="InterPro" id="IPR027417">
    <property type="entry name" value="P-loop_NTPase"/>
</dbReference>
<dbReference type="SMART" id="SM00175">
    <property type="entry name" value="RAB"/>
    <property type="match status" value="1"/>
</dbReference>
<dbReference type="InterPro" id="IPR001806">
    <property type="entry name" value="Small_GTPase"/>
</dbReference>
<dbReference type="PANTHER" id="PTHR47978">
    <property type="match status" value="1"/>
</dbReference>
<dbReference type="AlphaFoldDB" id="A0A8T2Y9R6"/>
<dbReference type="NCBIfam" id="TIGR00231">
    <property type="entry name" value="small_GTP"/>
    <property type="match status" value="1"/>
</dbReference>
<dbReference type="SMART" id="SM00176">
    <property type="entry name" value="RAN"/>
    <property type="match status" value="1"/>
</dbReference>
<dbReference type="FunFam" id="3.40.50.300:FF:000851">
    <property type="entry name" value="Ras-related small GTP-binding family protein"/>
    <property type="match status" value="1"/>
</dbReference>
<dbReference type="SUPFAM" id="SSF52540">
    <property type="entry name" value="P-loop containing nucleoside triphosphate hydrolases"/>
    <property type="match status" value="1"/>
</dbReference>
<reference evidence="2" key="1">
    <citation type="journal article" date="2021" name="J. Hered.">
        <title>Genome Assembly of Salicaceae Populus deltoides (Eastern Cottonwood) I-69 Based on Nanopore Sequencing and Hi-C Technologies.</title>
        <authorList>
            <person name="Bai S."/>
            <person name="Wu H."/>
            <person name="Zhang J."/>
            <person name="Pan Z."/>
            <person name="Zhao W."/>
            <person name="Li Z."/>
            <person name="Tong C."/>
        </authorList>
    </citation>
    <scope>NUCLEOTIDE SEQUENCE</scope>
    <source>
        <tissue evidence="2">Leaf</tissue>
    </source>
</reference>
<dbReference type="Proteomes" id="UP000807159">
    <property type="component" value="Chromosome 8"/>
</dbReference>
<dbReference type="Pfam" id="PF00071">
    <property type="entry name" value="Ras"/>
    <property type="match status" value="1"/>
</dbReference>
<proteinExistence type="predicted"/>
<evidence type="ECO:0000256" key="1">
    <source>
        <dbReference type="ARBA" id="ARBA00022741"/>
    </source>
</evidence>
<dbReference type="PROSITE" id="PS51421">
    <property type="entry name" value="RAS"/>
    <property type="match status" value="1"/>
</dbReference>
<dbReference type="SMART" id="SM00174">
    <property type="entry name" value="RHO"/>
    <property type="match status" value="1"/>
</dbReference>
<keyword evidence="3" id="KW-1185">Reference proteome</keyword>
<dbReference type="PROSITE" id="PS51419">
    <property type="entry name" value="RAB"/>
    <property type="match status" value="1"/>
</dbReference>
<comment type="caution">
    <text evidence="2">The sequence shown here is derived from an EMBL/GenBank/DDBJ whole genome shotgun (WGS) entry which is preliminary data.</text>
</comment>
<organism evidence="2 3">
    <name type="scientific">Populus deltoides</name>
    <name type="common">Eastern poplar</name>
    <name type="synonym">Eastern cottonwood</name>
    <dbReference type="NCBI Taxonomy" id="3696"/>
    <lineage>
        <taxon>Eukaryota</taxon>
        <taxon>Viridiplantae</taxon>
        <taxon>Streptophyta</taxon>
        <taxon>Embryophyta</taxon>
        <taxon>Tracheophyta</taxon>
        <taxon>Spermatophyta</taxon>
        <taxon>Magnoliopsida</taxon>
        <taxon>eudicotyledons</taxon>
        <taxon>Gunneridae</taxon>
        <taxon>Pentapetalae</taxon>
        <taxon>rosids</taxon>
        <taxon>fabids</taxon>
        <taxon>Malpighiales</taxon>
        <taxon>Salicaceae</taxon>
        <taxon>Saliceae</taxon>
        <taxon>Populus</taxon>
    </lineage>
</organism>
<dbReference type="SMART" id="SM00173">
    <property type="entry name" value="RAS"/>
    <property type="match status" value="1"/>
</dbReference>
<evidence type="ECO:0000313" key="2">
    <source>
        <dbReference type="EMBL" id="KAH8501757.1"/>
    </source>
</evidence>
<gene>
    <name evidence="2" type="ORF">H0E87_016517</name>
</gene>
<dbReference type="EMBL" id="JACEGQ020000008">
    <property type="protein sequence ID" value="KAH8501757.1"/>
    <property type="molecule type" value="Genomic_DNA"/>
</dbReference>
<dbReference type="PRINTS" id="PR00449">
    <property type="entry name" value="RASTRNSFRMNG"/>
</dbReference>
<protein>
    <submittedName>
        <fullName evidence="2">Uncharacterized protein</fullName>
    </submittedName>
</protein>
<dbReference type="GO" id="GO:0003924">
    <property type="term" value="F:GTPase activity"/>
    <property type="evidence" value="ECO:0007669"/>
    <property type="project" value="InterPro"/>
</dbReference>
<name>A0A8T2Y9R6_POPDE</name>
<dbReference type="InterPro" id="IPR005225">
    <property type="entry name" value="Small_GTP-bd"/>
</dbReference>
<dbReference type="CDD" id="cd01860">
    <property type="entry name" value="Rab5_related"/>
    <property type="match status" value="1"/>
</dbReference>
<sequence length="289" mass="31712">MYVDRSTGRLGGLNNSESGGVVDAKNLRVKLVLLGDSGVGKSCIVLRFVRGQFDPTSKVTIGASFLSQTIALQDSTTVKFEIWDTAGQERYAALAPLYYRGAAVAVIVYDITSPETFNKAQYWVKELQKHGSPDIVMALVGNKADLQEKREVPTQDGIDYAEKNGMFFMETSAKTADNINQLFELSSSDFSLVFDEIKVWEFISFLLFNRTVSRTLLIGGRMDIATAETVDLNVWISTQAQIKSSPHHVLLATPIGCESLPVVIFLLPLEQLVGNPFSISICGSFSHGN</sequence>
<dbReference type="GO" id="GO:0005525">
    <property type="term" value="F:GTP binding"/>
    <property type="evidence" value="ECO:0007669"/>
    <property type="project" value="InterPro"/>
</dbReference>
<keyword evidence="1" id="KW-0547">Nucleotide-binding</keyword>
<evidence type="ECO:0000313" key="3">
    <source>
        <dbReference type="Proteomes" id="UP000807159"/>
    </source>
</evidence>
<dbReference type="Gene3D" id="3.40.50.300">
    <property type="entry name" value="P-loop containing nucleotide triphosphate hydrolases"/>
    <property type="match status" value="1"/>
</dbReference>